<keyword evidence="9" id="KW-1133">Transmembrane helix</keyword>
<evidence type="ECO:0000256" key="1">
    <source>
        <dbReference type="ARBA" id="ARBA00004414"/>
    </source>
</evidence>
<reference evidence="12" key="1">
    <citation type="submission" date="2022-11" db="UniProtKB">
        <authorList>
            <consortium name="WormBaseParasite"/>
        </authorList>
    </citation>
    <scope>IDENTIFICATION</scope>
</reference>
<keyword evidence="7 9" id="KW-0472">Membrane</keyword>
<organism evidence="11 12">
    <name type="scientific">Ditylenchus dipsaci</name>
    <dbReference type="NCBI Taxonomy" id="166011"/>
    <lineage>
        <taxon>Eukaryota</taxon>
        <taxon>Metazoa</taxon>
        <taxon>Ecdysozoa</taxon>
        <taxon>Nematoda</taxon>
        <taxon>Chromadorea</taxon>
        <taxon>Rhabditida</taxon>
        <taxon>Tylenchina</taxon>
        <taxon>Tylenchomorpha</taxon>
        <taxon>Sphaerularioidea</taxon>
        <taxon>Anguinidae</taxon>
        <taxon>Anguininae</taxon>
        <taxon>Ditylenchus</taxon>
    </lineage>
</organism>
<protein>
    <submittedName>
        <fullName evidence="12">LITAF domain-containing protein</fullName>
    </submittedName>
</protein>
<keyword evidence="5" id="KW-0479">Metal-binding</keyword>
<dbReference type="GO" id="GO:0008270">
    <property type="term" value="F:zinc ion binding"/>
    <property type="evidence" value="ECO:0007669"/>
    <property type="project" value="TreeGrafter"/>
</dbReference>
<dbReference type="Proteomes" id="UP000887574">
    <property type="component" value="Unplaced"/>
</dbReference>
<evidence type="ECO:0000256" key="3">
    <source>
        <dbReference type="ARBA" id="ARBA00004630"/>
    </source>
</evidence>
<evidence type="ECO:0000256" key="8">
    <source>
        <dbReference type="SAM" id="MobiDB-lite"/>
    </source>
</evidence>
<evidence type="ECO:0000256" key="9">
    <source>
        <dbReference type="SAM" id="Phobius"/>
    </source>
</evidence>
<evidence type="ECO:0000313" key="11">
    <source>
        <dbReference type="Proteomes" id="UP000887574"/>
    </source>
</evidence>
<dbReference type="GO" id="GO:0031902">
    <property type="term" value="C:late endosome membrane"/>
    <property type="evidence" value="ECO:0007669"/>
    <property type="project" value="UniProtKB-SubCell"/>
</dbReference>
<dbReference type="InterPro" id="IPR037519">
    <property type="entry name" value="LITAF_fam"/>
</dbReference>
<evidence type="ECO:0000256" key="6">
    <source>
        <dbReference type="ARBA" id="ARBA00022833"/>
    </source>
</evidence>
<feature type="domain" description="LITAF" evidence="10">
    <location>
        <begin position="68"/>
        <end position="156"/>
    </location>
</feature>
<comment type="similarity">
    <text evidence="4">Belongs to the CDIP1/LITAF family.</text>
</comment>
<dbReference type="Pfam" id="PF10601">
    <property type="entry name" value="zf-LITAF-like"/>
    <property type="match status" value="1"/>
</dbReference>
<accession>A0A915DW62</accession>
<name>A0A915DW62_9BILA</name>
<evidence type="ECO:0000256" key="7">
    <source>
        <dbReference type="ARBA" id="ARBA00023136"/>
    </source>
</evidence>
<evidence type="ECO:0000256" key="5">
    <source>
        <dbReference type="ARBA" id="ARBA00022723"/>
    </source>
</evidence>
<dbReference type="PANTHER" id="PTHR23292">
    <property type="entry name" value="LIPOPOLYSACCHARIDE-INDUCED TUMOR NECROSIS FACTOR-ALPHA FACTOR"/>
    <property type="match status" value="1"/>
</dbReference>
<feature type="region of interest" description="Disordered" evidence="8">
    <location>
        <begin position="1"/>
        <end position="32"/>
    </location>
</feature>
<evidence type="ECO:0000313" key="12">
    <source>
        <dbReference type="WBParaSite" id="jg23830"/>
    </source>
</evidence>
<keyword evidence="9" id="KW-0812">Transmembrane</keyword>
<dbReference type="InterPro" id="IPR006629">
    <property type="entry name" value="LITAF"/>
</dbReference>
<keyword evidence="6" id="KW-0862">Zinc</keyword>
<keyword evidence="11" id="KW-1185">Reference proteome</keyword>
<dbReference type="AlphaFoldDB" id="A0A915DW62"/>
<dbReference type="SMART" id="SM00714">
    <property type="entry name" value="LITAF"/>
    <property type="match status" value="1"/>
</dbReference>
<evidence type="ECO:0000259" key="10">
    <source>
        <dbReference type="PROSITE" id="PS51837"/>
    </source>
</evidence>
<evidence type="ECO:0000256" key="4">
    <source>
        <dbReference type="ARBA" id="ARBA00005975"/>
    </source>
</evidence>
<dbReference type="PANTHER" id="PTHR23292:SF6">
    <property type="entry name" value="FI16602P1-RELATED"/>
    <property type="match status" value="1"/>
</dbReference>
<feature type="transmembrane region" description="Helical" evidence="9">
    <location>
        <begin position="105"/>
        <end position="125"/>
    </location>
</feature>
<dbReference type="WBParaSite" id="jg23830">
    <property type="protein sequence ID" value="jg23830"/>
    <property type="gene ID" value="jg23830"/>
</dbReference>
<dbReference type="GO" id="GO:0005765">
    <property type="term" value="C:lysosomal membrane"/>
    <property type="evidence" value="ECO:0007669"/>
    <property type="project" value="UniProtKB-SubCell"/>
</dbReference>
<proteinExistence type="inferred from homology"/>
<dbReference type="PROSITE" id="PS51837">
    <property type="entry name" value="LITAF"/>
    <property type="match status" value="1"/>
</dbReference>
<sequence length="187" mass="20249">MAVTHPSPYADVNPPHYGNSESKVPPNLAGGFPPSPQFGSGTSGVAQYLTNPSLAPGAPPPPTQPATTRIVISARTALFGPFPVEMDCPYCHNHIVTHTSRVPGILPWIILAVCFVLGFFLLVPWCLCCLPFCVDACLDVLHSCPSCKRLVGRFSRCKNSVYQPTKCFTAMINQAEMSSQKNYLLNI</sequence>
<comment type="subcellular location">
    <subcellularLocation>
        <location evidence="2">Endosome membrane</location>
        <topology evidence="2">Peripheral membrane protein</topology>
    </subcellularLocation>
    <subcellularLocation>
        <location evidence="1">Late endosome membrane</location>
    </subcellularLocation>
    <subcellularLocation>
        <location evidence="3">Lysosome membrane</location>
        <topology evidence="3">Peripheral membrane protein</topology>
        <orientation evidence="3">Cytoplasmic side</orientation>
    </subcellularLocation>
</comment>
<evidence type="ECO:0000256" key="2">
    <source>
        <dbReference type="ARBA" id="ARBA00004481"/>
    </source>
</evidence>